<evidence type="ECO:0000259" key="3">
    <source>
        <dbReference type="SMART" id="SM00129"/>
    </source>
</evidence>
<feature type="coiled-coil region" evidence="1">
    <location>
        <begin position="1015"/>
        <end position="1042"/>
    </location>
</feature>
<feature type="coiled-coil region" evidence="1">
    <location>
        <begin position="767"/>
        <end position="844"/>
    </location>
</feature>
<evidence type="ECO:0000313" key="4">
    <source>
        <dbReference type="EMBL" id="QIQ08510.1"/>
    </source>
</evidence>
<dbReference type="InterPro" id="IPR036961">
    <property type="entry name" value="Kinesin_motor_dom_sf"/>
</dbReference>
<dbReference type="InterPro" id="IPR027640">
    <property type="entry name" value="Kinesin-like_fam"/>
</dbReference>
<keyword evidence="1" id="KW-0175">Coiled coil</keyword>
<name>A0A6G9HDD2_9VIRU</name>
<proteinExistence type="predicted"/>
<feature type="coiled-coil region" evidence="1">
    <location>
        <begin position="1515"/>
        <end position="1612"/>
    </location>
</feature>
<dbReference type="InterPro" id="IPR001752">
    <property type="entry name" value="Kinesin_motor_dom"/>
</dbReference>
<feature type="coiled-coil region" evidence="1">
    <location>
        <begin position="1301"/>
        <end position="1328"/>
    </location>
</feature>
<feature type="domain" description="Kinesin motor" evidence="3">
    <location>
        <begin position="1709"/>
        <end position="2014"/>
    </location>
</feature>
<dbReference type="SMART" id="SM00129">
    <property type="entry name" value="KISc"/>
    <property type="match status" value="1"/>
</dbReference>
<protein>
    <submittedName>
        <fullName evidence="4">Kinesin-like ATPase</fullName>
    </submittedName>
</protein>
<accession>A0A6G9HDD2</accession>
<dbReference type="GO" id="GO:0007018">
    <property type="term" value="P:microtubule-based movement"/>
    <property type="evidence" value="ECO:0007669"/>
    <property type="project" value="InterPro"/>
</dbReference>
<sequence>MPERGIDVLKTLAENAVPLFKKDVHALFHNCVLLVVETLVHEFRNINTIKRWESVLEKVDRRHREFTTLAQKLQIDSSDKILELLENLHVKLHTTTPKNDFYLAKNTMEGYLDTLVEDIAQHIAKAEKLRDDELFFKNMEWDPQIPLTMQYLYEKITGKITEGLNDVLRTIADIIKEELDVIDGNDSAEIDQIRKNLNRALEEIREGGSNNSVTKKQFLNTVRHGIRLLVNKHGKRQYLSEDGPREPIKNETCGSYSVIDNMCVDPNLIYKFVALYEFYKNGLRIEEAELQFTNLRYENVLDICKGSTYNTYYENVYNIMSAALSKFESEPKCSRIRKNFNFHLFMIVRRILSEVFANPFALTKNLSLPDNANLEDSKDYVKKLKDGNLILSNDKFMKRPHIINLAMILKKFGKTDTDLANDAYELYNRYKKEFITRVGKYMDSTYETLKKSNEENCDDDDNNNNGVVNNPLFSDRSVYTNLVSKLQDMAGGKKLDDMDDILTTILNMENKYVKYITENELSLPKIKKTRDDDDEDDDDEDDDDDDDRVEQYNNVADELKREWDRFKYHTISYDESLLGKTKQDNSRLINMLNEIVNDEEDVGGLVSTFKKILLTDMWKDSEKINEDVMLLKKSVTNAKKALMDAETEKIKNLVQNGNFSDDVKSKLSKYIENDAKIKYNLELIAEKKIEPVIIETFLDKQGGEDAHRLIKLKDERNELIKKVGELETVRVNYEKIQQLLKNDTNDAELVSSILNLVEQTKKDEEQIIDYEADIRRHLRTIDALETRLHEKMEHDDVVVEEMKAKHEGAVETCKEETEKLRSAHEALTEKHDNLMREKTALYDKYNELGTTINECGENEAKLNETIGLVTDLETKLSKNTLDETKCQKELSEVNQNMANITENLSKVESEMSEKNNQIYIDREKDLENYSKEIESLKKEISKLRDTIKYSKRDAHNNMIKISNLYKTIDNVQTYEELIDAINTHNEAQRKTAETAARENGKILDILMANNVDGGIDGLSDLLQQTEKTNRQLERIYKNIKTDLCTVFSQYGVKSEMCAGVSPDDDDDGDITHRLSLLQDTSLPQLVTLLAEKEKHLNTIEQITKQQEKEITELKNSLAEKNKLFETLQRNFNKLVNEYNSDGNTNKGKLQELNAEIKSLQNEKKEMEKRYKKNKDSDGEKMNTLNGKIKLLEDIKTKLTDDAKRFSKEYQKAESEIKRLQNENKSLCEKQTSVVEALRKKGIDANVLREQLETLIKNKNALEKDILELNTLNRQLVGQYEIGVSELREEYDQQMLGKDKIIKDLNEKLQGINSKLETTNVQFADLENELYVFRKYKEDTERANLEMKSRLEYQDTNYENEAARTKKLTSEIVKLKSIIHNLEKTNSFLRESVDDLKTKNDELDRNIESLGKLQKQNQYLTNEKNKLLRELKELKFVKNEHDKFIKEVELFITNVGDYKFNAQENEELISVLRVIEDQYNKLKGQNTNYATLVKDYEKRLETYKSKLTNIPDEEVLDELSEKYSRAQKNYEEHVKRLTQEVNTCNDELSGFGVKLKSVYNAKDELQRKLEALQLENERLKRECHSVEYKMDSLKHEEIVAQNCEERLQQVHEKRIEKFGENINELIGKIEEKKGVFDKYGKGNRKKQFYSRLRQHNIDDLSAELKLPKDCGNNSAETMIFLKDIDSRYDTVDKYITDVYDAYSDLFQLGRVYVRMKPPVSSGIYKYDVRNPVVKIIDGNNPFDKNKFIANNKTFDIDSYFDENITNADIFKTVETTLSAVKKNKSVFIVVYGQTGSGKSYTITGSDNDKGLLYHVYQYARTLSDVHLRLYGLYNAKMYDLTKITNGVLVGESRPPDTARIQTVTSCKMIKNVTYAEMEKLLKTGTILRKTQFNDRSSRAHSFIDLYLPTLEASIVLVDLCGNEKTSALPDVPTVKSESAYINTSLMEISTHLLQRFRESNPAMLSGKLKTIFDHYMRGKEVKINTIFHIHKYLTDNTSVNDSIITSTNLTLQRANDISTV</sequence>
<feature type="coiled-coil region" evidence="1">
    <location>
        <begin position="1085"/>
        <end position="1271"/>
    </location>
</feature>
<organism evidence="4">
    <name type="scientific">Carcinus maenas virus 1</name>
    <dbReference type="NCBI Taxonomy" id="2704945"/>
    <lineage>
        <taxon>Viruses</taxon>
    </lineage>
</organism>
<evidence type="ECO:0000256" key="2">
    <source>
        <dbReference type="SAM" id="MobiDB-lite"/>
    </source>
</evidence>
<dbReference type="EMBL" id="MN604015">
    <property type="protein sequence ID" value="QIQ08510.1"/>
    <property type="molecule type" value="Genomic_DNA"/>
</dbReference>
<dbReference type="Gene3D" id="3.40.850.10">
    <property type="entry name" value="Kinesin motor domain"/>
    <property type="match status" value="1"/>
</dbReference>
<dbReference type="Pfam" id="PF00225">
    <property type="entry name" value="Kinesin"/>
    <property type="match status" value="1"/>
</dbReference>
<dbReference type="InterPro" id="IPR027417">
    <property type="entry name" value="P-loop_NTPase"/>
</dbReference>
<reference evidence="4" key="1">
    <citation type="journal article" date="2020" name="MBio">
        <title>A New Family of DNA Viruses Causing Disease in Crustaceans from Diverse Aquatic Biomes.</title>
        <authorList>
            <person name="Subramaniam K."/>
            <person name="Behringer D.C."/>
            <person name="Bojko J."/>
            <person name="Yutin N."/>
            <person name="Clark A.S."/>
            <person name="Bateman K.S."/>
            <person name="van Aerle R."/>
            <person name="Bass D."/>
            <person name="Kerr R.C."/>
            <person name="Koonin E.V."/>
            <person name="Stentiford G.D."/>
            <person name="Waltzek T.B."/>
        </authorList>
    </citation>
    <scope>NUCLEOTIDE SEQUENCE</scope>
</reference>
<dbReference type="GO" id="GO:0016887">
    <property type="term" value="F:ATP hydrolysis activity"/>
    <property type="evidence" value="ECO:0007669"/>
    <property type="project" value="TreeGrafter"/>
</dbReference>
<evidence type="ECO:0000256" key="1">
    <source>
        <dbReference type="SAM" id="Coils"/>
    </source>
</evidence>
<dbReference type="GO" id="GO:0003777">
    <property type="term" value="F:microtubule motor activity"/>
    <property type="evidence" value="ECO:0007669"/>
    <property type="project" value="InterPro"/>
</dbReference>
<feature type="compositionally biased region" description="Acidic residues" evidence="2">
    <location>
        <begin position="532"/>
        <end position="548"/>
    </location>
</feature>
<dbReference type="SUPFAM" id="SSF52540">
    <property type="entry name" value="P-loop containing nucleoside triphosphate hydrolases"/>
    <property type="match status" value="1"/>
</dbReference>
<dbReference type="GO" id="GO:0008017">
    <property type="term" value="F:microtubule binding"/>
    <property type="evidence" value="ECO:0007669"/>
    <property type="project" value="InterPro"/>
</dbReference>
<dbReference type="PRINTS" id="PR00380">
    <property type="entry name" value="KINESINHEAVY"/>
</dbReference>
<feature type="coiled-coil region" evidence="1">
    <location>
        <begin position="890"/>
        <end position="953"/>
    </location>
</feature>
<dbReference type="PANTHER" id="PTHR24115">
    <property type="entry name" value="KINESIN-RELATED"/>
    <property type="match status" value="1"/>
</dbReference>
<feature type="coiled-coil region" evidence="1">
    <location>
        <begin position="1364"/>
        <end position="1439"/>
    </location>
</feature>
<dbReference type="GO" id="GO:0005524">
    <property type="term" value="F:ATP binding"/>
    <property type="evidence" value="ECO:0007669"/>
    <property type="project" value="InterPro"/>
</dbReference>
<feature type="region of interest" description="Disordered" evidence="2">
    <location>
        <begin position="527"/>
        <end position="548"/>
    </location>
</feature>
<gene>
    <name evidence="4" type="primary">ORF2</name>
</gene>